<evidence type="ECO:0000256" key="10">
    <source>
        <dbReference type="ARBA" id="ARBA00022989"/>
    </source>
</evidence>
<keyword evidence="6" id="KW-0479">Metal-binding</keyword>
<keyword evidence="13 14" id="KW-0456">Lyase</keyword>
<keyword evidence="9" id="KW-0460">Magnesium</keyword>
<dbReference type="EC" id="4.6.1.1" evidence="4"/>
<keyword evidence="11" id="KW-0115">cAMP biosynthesis</keyword>
<dbReference type="CDD" id="cd07302">
    <property type="entry name" value="CHD"/>
    <property type="match status" value="1"/>
</dbReference>
<dbReference type="PANTHER" id="PTHR45627">
    <property type="entry name" value="ADENYLATE CYCLASE TYPE 1"/>
    <property type="match status" value="1"/>
</dbReference>
<evidence type="ECO:0000256" key="6">
    <source>
        <dbReference type="ARBA" id="ARBA00022723"/>
    </source>
</evidence>
<evidence type="ECO:0000256" key="4">
    <source>
        <dbReference type="ARBA" id="ARBA00012201"/>
    </source>
</evidence>
<dbReference type="RefSeq" id="XP_022236049.1">
    <property type="nucleotide sequence ID" value="XM_022380341.1"/>
</dbReference>
<evidence type="ECO:0000256" key="8">
    <source>
        <dbReference type="ARBA" id="ARBA00022840"/>
    </source>
</evidence>
<evidence type="ECO:0000256" key="9">
    <source>
        <dbReference type="ARBA" id="ARBA00022842"/>
    </source>
</evidence>
<evidence type="ECO:0000313" key="17">
    <source>
        <dbReference type="RefSeq" id="XP_022236049.1"/>
    </source>
</evidence>
<dbReference type="InterPro" id="IPR029787">
    <property type="entry name" value="Nucleotide_cyclase"/>
</dbReference>
<feature type="domain" description="Guanylate cyclase" evidence="15">
    <location>
        <begin position="1"/>
        <end position="144"/>
    </location>
</feature>
<dbReference type="SMART" id="SM00044">
    <property type="entry name" value="CYCc"/>
    <property type="match status" value="1"/>
</dbReference>
<keyword evidence="16" id="KW-1185">Reference proteome</keyword>
<accession>A0ABM1RXE4</accession>
<dbReference type="PANTHER" id="PTHR45627:SF12">
    <property type="entry name" value="ADENYLATE CYCLASE TYPE 2"/>
    <property type="match status" value="1"/>
</dbReference>
<dbReference type="Gene3D" id="3.30.70.1230">
    <property type="entry name" value="Nucleotide cyclase"/>
    <property type="match status" value="1"/>
</dbReference>
<evidence type="ECO:0000313" key="16">
    <source>
        <dbReference type="Proteomes" id="UP000694941"/>
    </source>
</evidence>
<dbReference type="PROSITE" id="PS00452">
    <property type="entry name" value="GUANYLATE_CYCLASE_1"/>
    <property type="match status" value="1"/>
</dbReference>
<evidence type="ECO:0000256" key="11">
    <source>
        <dbReference type="ARBA" id="ARBA00022998"/>
    </source>
</evidence>
<dbReference type="InterPro" id="IPR001054">
    <property type="entry name" value="A/G_cyclase"/>
</dbReference>
<evidence type="ECO:0000259" key="15">
    <source>
        <dbReference type="PROSITE" id="PS50125"/>
    </source>
</evidence>
<protein>
    <recommendedName>
        <fullName evidence="4">adenylate cyclase</fullName>
        <ecNumber evidence="4">4.6.1.1</ecNumber>
    </recommendedName>
</protein>
<proteinExistence type="inferred from homology"/>
<evidence type="ECO:0000256" key="1">
    <source>
        <dbReference type="ARBA" id="ARBA00001593"/>
    </source>
</evidence>
<keyword evidence="7" id="KW-0547">Nucleotide-binding</keyword>
<gene>
    <name evidence="17" type="primary">LOC111083695</name>
</gene>
<dbReference type="GeneID" id="111083695"/>
<organism evidence="16 17">
    <name type="scientific">Limulus polyphemus</name>
    <name type="common">Atlantic horseshoe crab</name>
    <dbReference type="NCBI Taxonomy" id="6850"/>
    <lineage>
        <taxon>Eukaryota</taxon>
        <taxon>Metazoa</taxon>
        <taxon>Ecdysozoa</taxon>
        <taxon>Arthropoda</taxon>
        <taxon>Chelicerata</taxon>
        <taxon>Merostomata</taxon>
        <taxon>Xiphosura</taxon>
        <taxon>Limulidae</taxon>
        <taxon>Limulus</taxon>
    </lineage>
</organism>
<evidence type="ECO:0000256" key="13">
    <source>
        <dbReference type="ARBA" id="ARBA00023239"/>
    </source>
</evidence>
<evidence type="ECO:0000256" key="2">
    <source>
        <dbReference type="ARBA" id="ARBA00001946"/>
    </source>
</evidence>
<name>A0ABM1RXE4_LIMPO</name>
<keyword evidence="10" id="KW-1133">Transmembrane helix</keyword>
<dbReference type="InterPro" id="IPR018297">
    <property type="entry name" value="A/G_cyclase_CS"/>
</dbReference>
<dbReference type="Proteomes" id="UP000694941">
    <property type="component" value="Unplaced"/>
</dbReference>
<keyword evidence="12" id="KW-0472">Membrane</keyword>
<dbReference type="Pfam" id="PF00211">
    <property type="entry name" value="Guanylate_cyc"/>
    <property type="match status" value="1"/>
</dbReference>
<evidence type="ECO:0000256" key="3">
    <source>
        <dbReference type="ARBA" id="ARBA00004141"/>
    </source>
</evidence>
<comment type="catalytic activity">
    <reaction evidence="1">
        <text>ATP = 3',5'-cyclic AMP + diphosphate</text>
        <dbReference type="Rhea" id="RHEA:15389"/>
        <dbReference type="ChEBI" id="CHEBI:30616"/>
        <dbReference type="ChEBI" id="CHEBI:33019"/>
        <dbReference type="ChEBI" id="CHEBI:58165"/>
        <dbReference type="EC" id="4.6.1.1"/>
    </reaction>
</comment>
<sequence length="166" mass="18192">MFASIPNYMDFYSENVMNEDGLRCLMVLNEIICDFDTLLYQPNNARIEKIKTIGSTYMAAVGLQPGRGSTETTGEENPVQNVLTLVRFASSMMEVLHFINKDTLQEFSLRVGIAVGPVIAGVVGAGKPQYDIWGDTVNVASRMDSTGVHGRIQVGKLCVKRDASPI</sequence>
<comment type="cofactor">
    <cofactor evidence="2">
        <name>Mg(2+)</name>
        <dbReference type="ChEBI" id="CHEBI:18420"/>
    </cofactor>
</comment>
<evidence type="ECO:0000256" key="5">
    <source>
        <dbReference type="ARBA" id="ARBA00022692"/>
    </source>
</evidence>
<comment type="similarity">
    <text evidence="14">Belongs to the adenylyl cyclase class-4/guanylyl cyclase family.</text>
</comment>
<evidence type="ECO:0000256" key="7">
    <source>
        <dbReference type="ARBA" id="ARBA00022741"/>
    </source>
</evidence>
<evidence type="ECO:0000256" key="14">
    <source>
        <dbReference type="RuleBase" id="RU000405"/>
    </source>
</evidence>
<reference evidence="17" key="1">
    <citation type="submission" date="2025-08" db="UniProtKB">
        <authorList>
            <consortium name="RefSeq"/>
        </authorList>
    </citation>
    <scope>IDENTIFICATION</scope>
    <source>
        <tissue evidence="17">Muscle</tissue>
    </source>
</reference>
<keyword evidence="8" id="KW-0067">ATP-binding</keyword>
<dbReference type="PROSITE" id="PS50125">
    <property type="entry name" value="GUANYLATE_CYCLASE_2"/>
    <property type="match status" value="1"/>
</dbReference>
<dbReference type="SUPFAM" id="SSF55073">
    <property type="entry name" value="Nucleotide cyclase"/>
    <property type="match status" value="1"/>
</dbReference>
<evidence type="ECO:0000256" key="12">
    <source>
        <dbReference type="ARBA" id="ARBA00023136"/>
    </source>
</evidence>
<keyword evidence="5" id="KW-0812">Transmembrane</keyword>
<comment type="subcellular location">
    <subcellularLocation>
        <location evidence="3">Membrane</location>
        <topology evidence="3">Multi-pass membrane protein</topology>
    </subcellularLocation>
</comment>